<dbReference type="SUPFAM" id="SSF46626">
    <property type="entry name" value="Cytochrome c"/>
    <property type="match status" value="1"/>
</dbReference>
<evidence type="ECO:0000259" key="1">
    <source>
        <dbReference type="Pfam" id="PF07635"/>
    </source>
</evidence>
<sequence>RHDGLVAYYPFSGNAMEILNPTDNNGTVIGATLSTDRVGDANASYAFGNDGDRIDINHVGFPLGNDARTIAGWVNLNTNRSEDHSIFFYGLKAAPAAAKPRKVDFVREIQPILEYNCVGCHREGEAKEHGGGYQLDIKEKALKGRRIKPGDYEGSSVWESMILPLDDEEVMPPKEKEQRPTKEEIELVALWIEQGASWPDGLQLKPKKKIMKGEDENKIVEAIHAKIMANH</sequence>
<feature type="non-terminal residue" evidence="2">
    <location>
        <position position="231"/>
    </location>
</feature>
<gene>
    <name evidence="2" type="ORF">METZ01_LOCUS508271</name>
</gene>
<dbReference type="InterPro" id="IPR013320">
    <property type="entry name" value="ConA-like_dom_sf"/>
</dbReference>
<proteinExistence type="predicted"/>
<dbReference type="Pfam" id="PF07635">
    <property type="entry name" value="PSCyt1"/>
    <property type="match status" value="1"/>
</dbReference>
<dbReference type="EMBL" id="UINC01225378">
    <property type="protein sequence ID" value="SVE55417.1"/>
    <property type="molecule type" value="Genomic_DNA"/>
</dbReference>
<organism evidence="2">
    <name type="scientific">marine metagenome</name>
    <dbReference type="NCBI Taxonomy" id="408172"/>
    <lineage>
        <taxon>unclassified sequences</taxon>
        <taxon>metagenomes</taxon>
        <taxon>ecological metagenomes</taxon>
    </lineage>
</organism>
<protein>
    <recommendedName>
        <fullName evidence="1">Cytochrome C Planctomycete-type domain-containing protein</fullName>
    </recommendedName>
</protein>
<name>A0A383EF02_9ZZZZ</name>
<dbReference type="InterPro" id="IPR036909">
    <property type="entry name" value="Cyt_c-like_dom_sf"/>
</dbReference>
<dbReference type="InterPro" id="IPR011429">
    <property type="entry name" value="Cyt_c_Planctomycete-type"/>
</dbReference>
<dbReference type="Gene3D" id="2.60.120.200">
    <property type="match status" value="1"/>
</dbReference>
<dbReference type="PANTHER" id="PTHR35889">
    <property type="entry name" value="CYCLOINULO-OLIGOSACCHARIDE FRUCTANOTRANSFERASE-RELATED"/>
    <property type="match status" value="1"/>
</dbReference>
<reference evidence="2" key="1">
    <citation type="submission" date="2018-05" db="EMBL/GenBank/DDBJ databases">
        <authorList>
            <person name="Lanie J.A."/>
            <person name="Ng W.-L."/>
            <person name="Kazmierczak K.M."/>
            <person name="Andrzejewski T.M."/>
            <person name="Davidsen T.M."/>
            <person name="Wayne K.J."/>
            <person name="Tettelin H."/>
            <person name="Glass J.I."/>
            <person name="Rusch D."/>
            <person name="Podicherti R."/>
            <person name="Tsui H.-C.T."/>
            <person name="Winkler M.E."/>
        </authorList>
    </citation>
    <scope>NUCLEOTIDE SEQUENCE</scope>
</reference>
<dbReference type="GO" id="GO:0020037">
    <property type="term" value="F:heme binding"/>
    <property type="evidence" value="ECO:0007669"/>
    <property type="project" value="InterPro"/>
</dbReference>
<evidence type="ECO:0000313" key="2">
    <source>
        <dbReference type="EMBL" id="SVE55417.1"/>
    </source>
</evidence>
<dbReference type="PANTHER" id="PTHR35889:SF3">
    <property type="entry name" value="F-BOX DOMAIN-CONTAINING PROTEIN"/>
    <property type="match status" value="1"/>
</dbReference>
<feature type="domain" description="Cytochrome C Planctomycete-type" evidence="1">
    <location>
        <begin position="117"/>
        <end position="175"/>
    </location>
</feature>
<dbReference type="GO" id="GO:0009055">
    <property type="term" value="F:electron transfer activity"/>
    <property type="evidence" value="ECO:0007669"/>
    <property type="project" value="InterPro"/>
</dbReference>
<feature type="non-terminal residue" evidence="2">
    <location>
        <position position="1"/>
    </location>
</feature>
<dbReference type="SUPFAM" id="SSF49899">
    <property type="entry name" value="Concanavalin A-like lectins/glucanases"/>
    <property type="match status" value="1"/>
</dbReference>
<dbReference type="AlphaFoldDB" id="A0A383EF02"/>
<accession>A0A383EF02</accession>